<comment type="function">
    <text evidence="6">Catalyzes the formation of acetyl phosphate from acetate and ATP. Can also catalyze the reverse reaction.</text>
</comment>
<dbReference type="GO" id="GO:0005524">
    <property type="term" value="F:ATP binding"/>
    <property type="evidence" value="ECO:0007669"/>
    <property type="project" value="UniProtKB-KW"/>
</dbReference>
<dbReference type="EC" id="2.7.2.1" evidence="6"/>
<keyword evidence="9" id="KW-1185">Reference proteome</keyword>
<keyword evidence="6" id="KW-0479">Metal-binding</keyword>
<evidence type="ECO:0000313" key="9">
    <source>
        <dbReference type="Proteomes" id="UP000007113"/>
    </source>
</evidence>
<keyword evidence="5 6" id="KW-0067">ATP-binding</keyword>
<dbReference type="HOGENOM" id="CLU_020352_0_0_0"/>
<name>G8NTE6_GRAMM</name>
<dbReference type="AlphaFoldDB" id="G8NTE6"/>
<keyword evidence="2 6" id="KW-0808">Transferase</keyword>
<dbReference type="STRING" id="682795.AciX8_4385"/>
<comment type="similarity">
    <text evidence="1 6 7">Belongs to the acetokinase family.</text>
</comment>
<evidence type="ECO:0000256" key="1">
    <source>
        <dbReference type="ARBA" id="ARBA00008748"/>
    </source>
</evidence>
<dbReference type="Gene3D" id="3.30.420.40">
    <property type="match status" value="2"/>
</dbReference>
<dbReference type="InterPro" id="IPR004372">
    <property type="entry name" value="Ac/propionate_kinase"/>
</dbReference>
<keyword evidence="6" id="KW-0963">Cytoplasm</keyword>
<gene>
    <name evidence="6" type="primary">ackA</name>
    <name evidence="8" type="ordered locus">AciX8_4385</name>
</gene>
<evidence type="ECO:0000256" key="7">
    <source>
        <dbReference type="RuleBase" id="RU003835"/>
    </source>
</evidence>
<comment type="cofactor">
    <cofactor evidence="6">
        <name>Mg(2+)</name>
        <dbReference type="ChEBI" id="CHEBI:18420"/>
    </cofactor>
    <cofactor evidence="6">
        <name>Mn(2+)</name>
        <dbReference type="ChEBI" id="CHEBI:29035"/>
    </cofactor>
    <text evidence="6">Mg(2+). Can also accept Mn(2+).</text>
</comment>
<protein>
    <recommendedName>
        <fullName evidence="6">Acetate kinase</fullName>
        <ecNumber evidence="6">2.7.2.1</ecNumber>
    </recommendedName>
    <alternativeName>
        <fullName evidence="6">Acetokinase</fullName>
    </alternativeName>
</protein>
<sequence length="403" mass="43025">MVGMLILVLNSGSSSIKFSMFDVQEQADPCLLYDGELSGVGGTEATLEIHATDTSGLSREPSGVKAQTLQEAIQLVLDTVSGKQMPEVEAVGYRVVHPGAKLKDHQQITPEVLRDLEEAVAFAPLHDPEVIEMIRAGRERFPEVAHYACFDTMFHQTMPEEATTYPVPAVYREQGARRYGFHGLSCESIVRQMQAAGELPKRMVIAHLGSGCSVTALLEGRSVDTTMGLTPTGGVVMGTRPGDLDPGLMLYLLRQMGEGKEAASAVETMFNHESGMVALTGMANDMKAVRKAAADGNAQAALALKIFTRSVTKAIGGFCWLLGGLDAIVFAGGIGQHDALTRAEVLGGLDAMGILINFPLNAGKATGLQRISASQSKTEIFVVPAQEDLMIAVHVDRMARSKP</sequence>
<dbReference type="eggNOG" id="COG0282">
    <property type="taxonomic scope" value="Bacteria"/>
</dbReference>
<dbReference type="PANTHER" id="PTHR21060:SF15">
    <property type="entry name" value="ACETATE KINASE-RELATED"/>
    <property type="match status" value="1"/>
</dbReference>
<comment type="subcellular location">
    <subcellularLocation>
        <location evidence="6">Cytoplasm</location>
    </subcellularLocation>
</comment>
<feature type="binding site" evidence="6">
    <location>
        <position position="387"/>
    </location>
    <ligand>
        <name>Mg(2+)</name>
        <dbReference type="ChEBI" id="CHEBI:18420"/>
    </ligand>
</feature>
<dbReference type="GO" id="GO:0008776">
    <property type="term" value="F:acetate kinase activity"/>
    <property type="evidence" value="ECO:0007669"/>
    <property type="project" value="UniProtKB-UniRule"/>
</dbReference>
<dbReference type="NCBIfam" id="TIGR00016">
    <property type="entry name" value="ackA"/>
    <property type="match status" value="1"/>
</dbReference>
<dbReference type="PROSITE" id="PS01076">
    <property type="entry name" value="ACETATE_KINASE_2"/>
    <property type="match status" value="1"/>
</dbReference>
<dbReference type="Proteomes" id="UP000007113">
    <property type="component" value="Chromosome"/>
</dbReference>
<dbReference type="EMBL" id="CP003130">
    <property type="protein sequence ID" value="AEU38658.1"/>
    <property type="molecule type" value="Genomic_DNA"/>
</dbReference>
<keyword evidence="4 6" id="KW-0418">Kinase</keyword>
<dbReference type="PANTHER" id="PTHR21060">
    <property type="entry name" value="ACETATE KINASE"/>
    <property type="match status" value="1"/>
</dbReference>
<dbReference type="KEGG" id="gma:AciX8_4385"/>
<evidence type="ECO:0000256" key="3">
    <source>
        <dbReference type="ARBA" id="ARBA00022741"/>
    </source>
</evidence>
<evidence type="ECO:0000256" key="2">
    <source>
        <dbReference type="ARBA" id="ARBA00022679"/>
    </source>
</evidence>
<dbReference type="PROSITE" id="PS01075">
    <property type="entry name" value="ACETATE_KINASE_1"/>
    <property type="match status" value="1"/>
</dbReference>
<dbReference type="GO" id="GO:0006083">
    <property type="term" value="P:acetate metabolic process"/>
    <property type="evidence" value="ECO:0007669"/>
    <property type="project" value="TreeGrafter"/>
</dbReference>
<comment type="catalytic activity">
    <reaction evidence="6">
        <text>acetate + ATP = acetyl phosphate + ADP</text>
        <dbReference type="Rhea" id="RHEA:11352"/>
        <dbReference type="ChEBI" id="CHEBI:22191"/>
        <dbReference type="ChEBI" id="CHEBI:30089"/>
        <dbReference type="ChEBI" id="CHEBI:30616"/>
        <dbReference type="ChEBI" id="CHEBI:456216"/>
        <dbReference type="EC" id="2.7.2.1"/>
    </reaction>
</comment>
<dbReference type="SUPFAM" id="SSF53067">
    <property type="entry name" value="Actin-like ATPase domain"/>
    <property type="match status" value="2"/>
</dbReference>
<dbReference type="PRINTS" id="PR00471">
    <property type="entry name" value="ACETATEKNASE"/>
</dbReference>
<evidence type="ECO:0000256" key="6">
    <source>
        <dbReference type="HAMAP-Rule" id="MF_00020"/>
    </source>
</evidence>
<proteinExistence type="inferred from homology"/>
<feature type="binding site" evidence="6">
    <location>
        <begin position="207"/>
        <end position="211"/>
    </location>
    <ligand>
        <name>ATP</name>
        <dbReference type="ChEBI" id="CHEBI:30616"/>
    </ligand>
</feature>
<evidence type="ECO:0000256" key="4">
    <source>
        <dbReference type="ARBA" id="ARBA00022777"/>
    </source>
</evidence>
<dbReference type="PIRSF" id="PIRSF000722">
    <property type="entry name" value="Acetate_prop_kin"/>
    <property type="match status" value="1"/>
</dbReference>
<comment type="subunit">
    <text evidence="6">Homodimer.</text>
</comment>
<comment type="caution">
    <text evidence="6">Lacks conserved residue(s) required for the propagation of feature annotation.</text>
</comment>
<feature type="site" description="Transition state stabilizer" evidence="6">
    <location>
        <position position="240"/>
    </location>
</feature>
<comment type="pathway">
    <text evidence="6">Metabolic intermediate biosynthesis; acetyl-CoA biosynthesis; acetyl-CoA from acetate: step 1/2.</text>
</comment>
<feature type="binding site" evidence="6">
    <location>
        <position position="10"/>
    </location>
    <ligand>
        <name>Mg(2+)</name>
        <dbReference type="ChEBI" id="CHEBI:18420"/>
    </ligand>
</feature>
<accession>G8NTE6</accession>
<evidence type="ECO:0000256" key="5">
    <source>
        <dbReference type="ARBA" id="ARBA00022840"/>
    </source>
</evidence>
<dbReference type="GO" id="GO:0006085">
    <property type="term" value="P:acetyl-CoA biosynthetic process"/>
    <property type="evidence" value="ECO:0007669"/>
    <property type="project" value="UniProtKB-UniRule"/>
</dbReference>
<feature type="active site" description="Proton donor/acceptor" evidence="6">
    <location>
        <position position="151"/>
    </location>
</feature>
<dbReference type="GO" id="GO:0005737">
    <property type="term" value="C:cytoplasm"/>
    <property type="evidence" value="ECO:0007669"/>
    <property type="project" value="UniProtKB-SubCell"/>
</dbReference>
<dbReference type="InterPro" id="IPR043129">
    <property type="entry name" value="ATPase_NBD"/>
</dbReference>
<keyword evidence="6" id="KW-0460">Magnesium</keyword>
<organism evidence="8 9">
    <name type="scientific">Granulicella mallensis (strain ATCC BAA-1857 / DSM 23137 / MP5ACTX8)</name>
    <dbReference type="NCBI Taxonomy" id="682795"/>
    <lineage>
        <taxon>Bacteria</taxon>
        <taxon>Pseudomonadati</taxon>
        <taxon>Acidobacteriota</taxon>
        <taxon>Terriglobia</taxon>
        <taxon>Terriglobales</taxon>
        <taxon>Acidobacteriaceae</taxon>
        <taxon>Granulicella</taxon>
    </lineage>
</organism>
<feature type="site" description="Transition state stabilizer" evidence="6">
    <location>
        <position position="182"/>
    </location>
</feature>
<dbReference type="InterPro" id="IPR000890">
    <property type="entry name" value="Aliphatic_acid_kin_short-chain"/>
</dbReference>
<dbReference type="UniPathway" id="UPA00340">
    <property type="reaction ID" value="UER00458"/>
</dbReference>
<reference evidence="8 9" key="1">
    <citation type="submission" date="2011-11" db="EMBL/GenBank/DDBJ databases">
        <title>Complete sequence of Granulicella mallensis MP5ACTX8.</title>
        <authorList>
            <consortium name="US DOE Joint Genome Institute"/>
            <person name="Lucas S."/>
            <person name="Copeland A."/>
            <person name="Lapidus A."/>
            <person name="Cheng J.-F."/>
            <person name="Goodwin L."/>
            <person name="Pitluck S."/>
            <person name="Peters L."/>
            <person name="Lu M."/>
            <person name="Detter J.C."/>
            <person name="Han C."/>
            <person name="Tapia R."/>
            <person name="Land M."/>
            <person name="Hauser L."/>
            <person name="Kyrpides N."/>
            <person name="Ivanova N."/>
            <person name="Mikhailova N."/>
            <person name="Pagani I."/>
            <person name="Rawat S."/>
            <person name="Mannisto M."/>
            <person name="Haggblom M."/>
            <person name="Woyke T."/>
        </authorList>
    </citation>
    <scope>NUCLEOTIDE SEQUENCE [LARGE SCALE GENOMIC DNA]</scope>
    <source>
        <strain evidence="9">ATCC BAA-1857 / DSM 23137 / MP5ACTX8</strain>
    </source>
</reference>
<dbReference type="HAMAP" id="MF_00020">
    <property type="entry name" value="Acetate_kinase"/>
    <property type="match status" value="1"/>
</dbReference>
<dbReference type="InterPro" id="IPR023865">
    <property type="entry name" value="Aliphatic_acid_kinase_CS"/>
</dbReference>
<feature type="binding site" evidence="6">
    <location>
        <position position="17"/>
    </location>
    <ligand>
        <name>ATP</name>
        <dbReference type="ChEBI" id="CHEBI:30616"/>
    </ligand>
</feature>
<keyword evidence="3 6" id="KW-0547">Nucleotide-binding</keyword>
<dbReference type="GO" id="GO:0000287">
    <property type="term" value="F:magnesium ion binding"/>
    <property type="evidence" value="ECO:0007669"/>
    <property type="project" value="UniProtKB-UniRule"/>
</dbReference>
<evidence type="ECO:0000313" key="8">
    <source>
        <dbReference type="EMBL" id="AEU38658.1"/>
    </source>
</evidence>
<feature type="binding site" evidence="6">
    <location>
        <position position="94"/>
    </location>
    <ligand>
        <name>substrate</name>
    </ligand>
</feature>
<dbReference type="Pfam" id="PF00871">
    <property type="entry name" value="Acetate_kinase"/>
    <property type="match status" value="1"/>
</dbReference>